<comment type="caution">
    <text evidence="1">The sequence shown here is derived from an EMBL/GenBank/DDBJ whole genome shotgun (WGS) entry which is preliminary data.</text>
</comment>
<accession>A0A4Q8LEB5</accession>
<protein>
    <submittedName>
        <fullName evidence="1">Uncharacterized protein</fullName>
    </submittedName>
</protein>
<organism evidence="1 2">
    <name type="scientific">Pseudoxanthomonas winnipegensis</name>
    <dbReference type="NCBI Taxonomy" id="2480810"/>
    <lineage>
        <taxon>Bacteria</taxon>
        <taxon>Pseudomonadati</taxon>
        <taxon>Pseudomonadota</taxon>
        <taxon>Gammaproteobacteria</taxon>
        <taxon>Lysobacterales</taxon>
        <taxon>Lysobacteraceae</taxon>
        <taxon>Pseudoxanthomonas</taxon>
    </lineage>
</organism>
<evidence type="ECO:0000313" key="1">
    <source>
        <dbReference type="EMBL" id="TAA26930.1"/>
    </source>
</evidence>
<gene>
    <name evidence="1" type="ORF">EA660_06885</name>
</gene>
<sequence>MKLSITSVSDWRARLGRITSHYDYAIARSARLSYGQEVTSVALLLMCVSDQARLKRRLRFRREKAEFYTDIMLDLSVIIPLPMKDKMRYVFREILEQLSEQLNRRKFRDFDHKRFLRDLKRWFKRIEERYDGQTSGPWHYASGE</sequence>
<reference evidence="1 2" key="1">
    <citation type="submission" date="2019-02" db="EMBL/GenBank/DDBJ databases">
        <title>WGS of Pseudoxanthomonas species novum from clinical isolates.</title>
        <authorList>
            <person name="Bernier A.-M."/>
            <person name="Bernard K."/>
            <person name="Vachon A."/>
        </authorList>
    </citation>
    <scope>NUCLEOTIDE SEQUENCE [LARGE SCALE GENOMIC DNA]</scope>
    <source>
        <strain evidence="1 2">NML171200</strain>
    </source>
</reference>
<dbReference type="EMBL" id="SHMC01000002">
    <property type="protein sequence ID" value="TAA26930.1"/>
    <property type="molecule type" value="Genomic_DNA"/>
</dbReference>
<dbReference type="OrthoDB" id="1359970at2"/>
<evidence type="ECO:0000313" key="2">
    <source>
        <dbReference type="Proteomes" id="UP000292627"/>
    </source>
</evidence>
<dbReference type="RefSeq" id="WP_130550782.1">
    <property type="nucleotide sequence ID" value="NZ_SHMC01000002.1"/>
</dbReference>
<dbReference type="AlphaFoldDB" id="A0A4Q8LEB5"/>
<proteinExistence type="predicted"/>
<dbReference type="Proteomes" id="UP000292627">
    <property type="component" value="Unassembled WGS sequence"/>
</dbReference>
<name>A0A4Q8LEB5_9GAMM</name>